<protein>
    <submittedName>
        <fullName evidence="1">Uncharacterized protein</fullName>
    </submittedName>
</protein>
<evidence type="ECO:0000313" key="2">
    <source>
        <dbReference type="Proteomes" id="UP000193648"/>
    </source>
</evidence>
<gene>
    <name evidence="1" type="ORF">BCR41DRAFT_424561</name>
</gene>
<accession>A0A1Y2GE53</accession>
<dbReference type="OrthoDB" id="2373827at2759"/>
<dbReference type="Proteomes" id="UP000193648">
    <property type="component" value="Unassembled WGS sequence"/>
</dbReference>
<keyword evidence="2" id="KW-1185">Reference proteome</keyword>
<dbReference type="AlphaFoldDB" id="A0A1Y2GE53"/>
<proteinExistence type="predicted"/>
<comment type="caution">
    <text evidence="1">The sequence shown here is derived from an EMBL/GenBank/DDBJ whole genome shotgun (WGS) entry which is preliminary data.</text>
</comment>
<dbReference type="InParanoid" id="A0A1Y2GE53"/>
<dbReference type="RefSeq" id="XP_021878375.1">
    <property type="nucleotide sequence ID" value="XM_022030451.1"/>
</dbReference>
<evidence type="ECO:0000313" key="1">
    <source>
        <dbReference type="EMBL" id="ORZ08292.1"/>
    </source>
</evidence>
<reference evidence="1 2" key="1">
    <citation type="submission" date="2016-07" db="EMBL/GenBank/DDBJ databases">
        <title>Pervasive Adenine N6-methylation of Active Genes in Fungi.</title>
        <authorList>
            <consortium name="DOE Joint Genome Institute"/>
            <person name="Mondo S.J."/>
            <person name="Dannebaum R.O."/>
            <person name="Kuo R.C."/>
            <person name="Labutti K."/>
            <person name="Haridas S."/>
            <person name="Kuo A."/>
            <person name="Salamov A."/>
            <person name="Ahrendt S.R."/>
            <person name="Lipzen A."/>
            <person name="Sullivan W."/>
            <person name="Andreopoulos W.B."/>
            <person name="Clum A."/>
            <person name="Lindquist E."/>
            <person name="Daum C."/>
            <person name="Ramamoorthy G.K."/>
            <person name="Gryganskyi A."/>
            <person name="Culley D."/>
            <person name="Magnuson J.K."/>
            <person name="James T.Y."/>
            <person name="O'Malley M.A."/>
            <person name="Stajich J.E."/>
            <person name="Spatafora J.W."/>
            <person name="Visel A."/>
            <person name="Grigoriev I.V."/>
        </authorList>
    </citation>
    <scope>NUCLEOTIDE SEQUENCE [LARGE SCALE GENOMIC DNA]</scope>
    <source>
        <strain evidence="1 2">NRRL 3116</strain>
    </source>
</reference>
<dbReference type="GeneID" id="33572293"/>
<sequence>MAEPTPVTLEPACVVTDGTSLYALAIGTSRTTPPSSPNDAHYVLVKSNPNPSPDLSDISWTPVSVIRNEGLNDIETPDANPARACHIDETSKVFTVLSSRSRTEKTWRTYDVARGIQYRPSANGGPGSWVNVTVSPVSPDFEWGDLSTELYKPKGSENLLFASADPHAGKIWIASMDPSTLIMKQNPTP</sequence>
<organism evidence="1 2">
    <name type="scientific">Lobosporangium transversale</name>
    <dbReference type="NCBI Taxonomy" id="64571"/>
    <lineage>
        <taxon>Eukaryota</taxon>
        <taxon>Fungi</taxon>
        <taxon>Fungi incertae sedis</taxon>
        <taxon>Mucoromycota</taxon>
        <taxon>Mortierellomycotina</taxon>
        <taxon>Mortierellomycetes</taxon>
        <taxon>Mortierellales</taxon>
        <taxon>Mortierellaceae</taxon>
        <taxon>Lobosporangium</taxon>
    </lineage>
</organism>
<name>A0A1Y2GE53_9FUNG</name>
<dbReference type="EMBL" id="MCFF01000038">
    <property type="protein sequence ID" value="ORZ08292.1"/>
    <property type="molecule type" value="Genomic_DNA"/>
</dbReference>